<evidence type="ECO:0000256" key="3">
    <source>
        <dbReference type="ARBA" id="ARBA00022898"/>
    </source>
</evidence>
<evidence type="ECO:0000256" key="1">
    <source>
        <dbReference type="ARBA" id="ARBA00005384"/>
    </source>
</evidence>
<dbReference type="SUPFAM" id="SSF46785">
    <property type="entry name" value="Winged helix' DNA-binding domain"/>
    <property type="match status" value="1"/>
</dbReference>
<reference evidence="8" key="1">
    <citation type="submission" date="2023-06" db="EMBL/GenBank/DDBJ databases">
        <authorList>
            <person name="Zhang S."/>
        </authorList>
    </citation>
    <scope>NUCLEOTIDE SEQUENCE</scope>
    <source>
        <strain evidence="8">SG2303</strain>
    </source>
</reference>
<dbReference type="InterPro" id="IPR015424">
    <property type="entry name" value="PyrdxlP-dep_Trfase"/>
</dbReference>
<evidence type="ECO:0000256" key="4">
    <source>
        <dbReference type="ARBA" id="ARBA00023015"/>
    </source>
</evidence>
<dbReference type="Pfam" id="PF00155">
    <property type="entry name" value="Aminotran_1_2"/>
    <property type="match status" value="1"/>
</dbReference>
<dbReference type="InterPro" id="IPR036390">
    <property type="entry name" value="WH_DNA-bd_sf"/>
</dbReference>
<dbReference type="CDD" id="cd00609">
    <property type="entry name" value="AAT_like"/>
    <property type="match status" value="1"/>
</dbReference>
<keyword evidence="8" id="KW-0032">Aminotransferase</keyword>
<comment type="caution">
    <text evidence="8">The sequence shown here is derived from an EMBL/GenBank/DDBJ whole genome shotgun (WGS) entry which is preliminary data.</text>
</comment>
<dbReference type="Gene3D" id="3.90.1150.10">
    <property type="entry name" value="Aspartate Aminotransferase, domain 1"/>
    <property type="match status" value="1"/>
</dbReference>
<feature type="domain" description="HTH gntR-type" evidence="7">
    <location>
        <begin position="12"/>
        <end position="80"/>
    </location>
</feature>
<evidence type="ECO:0000256" key="5">
    <source>
        <dbReference type="ARBA" id="ARBA00023125"/>
    </source>
</evidence>
<name>A0ABT7XQ36_9NEIS</name>
<dbReference type="Proteomes" id="UP001168540">
    <property type="component" value="Unassembled WGS sequence"/>
</dbReference>
<evidence type="ECO:0000256" key="6">
    <source>
        <dbReference type="ARBA" id="ARBA00023163"/>
    </source>
</evidence>
<keyword evidence="9" id="KW-1185">Reference proteome</keyword>
<dbReference type="PANTHER" id="PTHR46577:SF2">
    <property type="entry name" value="TRANSCRIPTIONAL REGULATORY PROTEIN"/>
    <property type="match status" value="1"/>
</dbReference>
<protein>
    <recommendedName>
        <fullName evidence="2">Putative 8-amino-7-oxononanoate synthase</fullName>
    </recommendedName>
</protein>
<dbReference type="InterPro" id="IPR015422">
    <property type="entry name" value="PyrdxlP-dep_Trfase_small"/>
</dbReference>
<evidence type="ECO:0000259" key="7">
    <source>
        <dbReference type="PROSITE" id="PS50949"/>
    </source>
</evidence>
<dbReference type="PANTHER" id="PTHR46577">
    <property type="entry name" value="HTH-TYPE TRANSCRIPTIONAL REGULATORY PROTEIN GABR"/>
    <property type="match status" value="1"/>
</dbReference>
<dbReference type="CDD" id="cd07377">
    <property type="entry name" value="WHTH_GntR"/>
    <property type="match status" value="1"/>
</dbReference>
<dbReference type="GO" id="GO:0008483">
    <property type="term" value="F:transaminase activity"/>
    <property type="evidence" value="ECO:0007669"/>
    <property type="project" value="UniProtKB-KW"/>
</dbReference>
<keyword evidence="6" id="KW-0804">Transcription</keyword>
<keyword evidence="8" id="KW-0808">Transferase</keyword>
<dbReference type="EMBL" id="JAUEDK010000023">
    <property type="protein sequence ID" value="MDN0075900.1"/>
    <property type="molecule type" value="Genomic_DNA"/>
</dbReference>
<dbReference type="InterPro" id="IPR000524">
    <property type="entry name" value="Tscrpt_reg_HTH_GntR"/>
</dbReference>
<dbReference type="PROSITE" id="PS50949">
    <property type="entry name" value="HTH_GNTR"/>
    <property type="match status" value="1"/>
</dbReference>
<proteinExistence type="inferred from homology"/>
<evidence type="ECO:0000313" key="8">
    <source>
        <dbReference type="EMBL" id="MDN0075900.1"/>
    </source>
</evidence>
<dbReference type="Pfam" id="PF00392">
    <property type="entry name" value="GntR"/>
    <property type="match status" value="1"/>
</dbReference>
<dbReference type="Gene3D" id="1.10.10.10">
    <property type="entry name" value="Winged helix-like DNA-binding domain superfamily/Winged helix DNA-binding domain"/>
    <property type="match status" value="1"/>
</dbReference>
<evidence type="ECO:0000256" key="2">
    <source>
        <dbReference type="ARBA" id="ARBA00021531"/>
    </source>
</evidence>
<dbReference type="InterPro" id="IPR015421">
    <property type="entry name" value="PyrdxlP-dep_Trfase_major"/>
</dbReference>
<gene>
    <name evidence="8" type="ORF">QU481_13490</name>
</gene>
<evidence type="ECO:0000313" key="9">
    <source>
        <dbReference type="Proteomes" id="UP001168540"/>
    </source>
</evidence>
<dbReference type="InterPro" id="IPR036388">
    <property type="entry name" value="WH-like_DNA-bd_sf"/>
</dbReference>
<dbReference type="InterPro" id="IPR051446">
    <property type="entry name" value="HTH_trans_reg/aminotransferase"/>
</dbReference>
<dbReference type="Gene3D" id="3.40.640.10">
    <property type="entry name" value="Type I PLP-dependent aspartate aminotransferase-like (Major domain)"/>
    <property type="match status" value="1"/>
</dbReference>
<keyword evidence="3" id="KW-0663">Pyridoxal phosphate</keyword>
<organism evidence="8 9">
    <name type="scientific">Crenobacter oryzisoli</name>
    <dbReference type="NCBI Taxonomy" id="3056844"/>
    <lineage>
        <taxon>Bacteria</taxon>
        <taxon>Pseudomonadati</taxon>
        <taxon>Pseudomonadota</taxon>
        <taxon>Betaproteobacteria</taxon>
        <taxon>Neisseriales</taxon>
        <taxon>Neisseriaceae</taxon>
        <taxon>Crenobacter</taxon>
    </lineage>
</organism>
<keyword evidence="4" id="KW-0805">Transcription regulation</keyword>
<dbReference type="InterPro" id="IPR004839">
    <property type="entry name" value="Aminotransferase_I/II_large"/>
</dbReference>
<dbReference type="SUPFAM" id="SSF53383">
    <property type="entry name" value="PLP-dependent transferases"/>
    <property type="match status" value="1"/>
</dbReference>
<dbReference type="SMART" id="SM00345">
    <property type="entry name" value="HTH_GNTR"/>
    <property type="match status" value="1"/>
</dbReference>
<dbReference type="RefSeq" id="WP_289830544.1">
    <property type="nucleotide sequence ID" value="NZ_JAUEDK010000023.1"/>
</dbReference>
<accession>A0ABT7XQ36</accession>
<comment type="similarity">
    <text evidence="1">In the C-terminal section; belongs to the class-I pyridoxal-phosphate-dependent aminotransferase family.</text>
</comment>
<keyword evidence="5" id="KW-0238">DNA-binding</keyword>
<sequence length="468" mass="51522">MSDKDIKLAPGQTRVEWLVGRLIGAIEQGRYLPGSRVPSIRRTAADAGLSPFTVADAYDRLVTRGYLSARRGAGYYVEARQVTPPPRPAVLDELPIDDSWLLRSVYETRQLGVRAGCGWLPAGWYDDEAQQRALRALARGGIVGDHYGEPKGYGALRAELARQLAERGIPTGPEQLVLTQGASKALDMVACTLARPGDTLLVDDPGYCNLISCLTFRGFKLVGVPWTAQGPDTAALEALLAEHRPRAYFTNPWLHNPTGASYTLPVAHRVLKLAEQHNFWIVEDNVSADLCAERTPSLAALDGLSRVLYIGSFSKTLSPGLRVGFIAAPTEPVERLVRYKMLSGLTTPELNERLALALVSDGRYRRQVERLRQRLAGAQARVGRRLQELGWTLFTQPTGGLFLLARPPRDVDPQALAESAQAEDILLAPGRLFRPHGAASPWLRFNVAYSDDEKLWRFLARSVEQTAD</sequence>